<dbReference type="Proteomes" id="UP000183040">
    <property type="component" value="Unassembled WGS sequence"/>
</dbReference>
<evidence type="ECO:0000313" key="1">
    <source>
        <dbReference type="EMBL" id="SEA67241.1"/>
    </source>
</evidence>
<evidence type="ECO:0008006" key="3">
    <source>
        <dbReference type="Google" id="ProtNLM"/>
    </source>
</evidence>
<sequence length="71" mass="8643">MDKNLKDITYFISFCIEQYMNEKGINEDEVISIFSEYGVFDYLKDYFDVLHTQSRQWLVADIEEFINDRKK</sequence>
<dbReference type="RefSeq" id="WP_074706279.1">
    <property type="nucleotide sequence ID" value="NZ_FNRP01000010.1"/>
</dbReference>
<gene>
    <name evidence="1" type="ORF">SAMN04487924_110161</name>
</gene>
<name>A0A1H4D3S9_9BACE</name>
<dbReference type="Pfam" id="PF12668">
    <property type="entry name" value="DUF3791"/>
    <property type="match status" value="1"/>
</dbReference>
<reference evidence="1 2" key="1">
    <citation type="submission" date="2016-10" db="EMBL/GenBank/DDBJ databases">
        <authorList>
            <person name="de Groot N.N."/>
        </authorList>
    </citation>
    <scope>NUCLEOTIDE SEQUENCE [LARGE SCALE GENOMIC DNA]</scope>
    <source>
        <strain evidence="1 2">NLAE-zl-G339</strain>
    </source>
</reference>
<dbReference type="InterPro" id="IPR024269">
    <property type="entry name" value="DUF3791"/>
</dbReference>
<accession>A0A1H4D3S9</accession>
<organism evidence="1 2">
    <name type="scientific">Bacteroides xylanisolvens</name>
    <dbReference type="NCBI Taxonomy" id="371601"/>
    <lineage>
        <taxon>Bacteria</taxon>
        <taxon>Pseudomonadati</taxon>
        <taxon>Bacteroidota</taxon>
        <taxon>Bacteroidia</taxon>
        <taxon>Bacteroidales</taxon>
        <taxon>Bacteroidaceae</taxon>
        <taxon>Bacteroides</taxon>
    </lineage>
</organism>
<proteinExistence type="predicted"/>
<dbReference type="AlphaFoldDB" id="A0A1H4D3S9"/>
<evidence type="ECO:0000313" key="2">
    <source>
        <dbReference type="Proteomes" id="UP000183040"/>
    </source>
</evidence>
<protein>
    <recommendedName>
        <fullName evidence="3">DUF3791 domain-containing protein</fullName>
    </recommendedName>
</protein>
<dbReference type="EMBL" id="FNRP01000010">
    <property type="protein sequence ID" value="SEA67241.1"/>
    <property type="molecule type" value="Genomic_DNA"/>
</dbReference>